<reference evidence="1" key="1">
    <citation type="journal article" date="2015" name="Nature">
        <title>Complex archaea that bridge the gap between prokaryotes and eukaryotes.</title>
        <authorList>
            <person name="Spang A."/>
            <person name="Saw J.H."/>
            <person name="Jorgensen S.L."/>
            <person name="Zaremba-Niedzwiedzka K."/>
            <person name="Martijn J."/>
            <person name="Lind A.E."/>
            <person name="van Eijk R."/>
            <person name="Schleper C."/>
            <person name="Guy L."/>
            <person name="Ettema T.J."/>
        </authorList>
    </citation>
    <scope>NUCLEOTIDE SEQUENCE</scope>
</reference>
<name>A0A0F9MKD7_9ZZZZ</name>
<accession>A0A0F9MKD7</accession>
<dbReference type="AlphaFoldDB" id="A0A0F9MKD7"/>
<evidence type="ECO:0000313" key="1">
    <source>
        <dbReference type="EMBL" id="KKM77230.1"/>
    </source>
</evidence>
<proteinExistence type="predicted"/>
<sequence>MANKSDKLRTFLDVLGGAEFYPDLPRVDFSELIDRPIIVQEAMVIEDFTSKFGTHDCMLIRLELDGQPFTTITSGQVVMKRIVKAQREGLLPLQGTFVKGDKDYYNIL</sequence>
<protein>
    <submittedName>
        <fullName evidence="1">Uncharacterized protein</fullName>
    </submittedName>
</protein>
<organism evidence="1">
    <name type="scientific">marine sediment metagenome</name>
    <dbReference type="NCBI Taxonomy" id="412755"/>
    <lineage>
        <taxon>unclassified sequences</taxon>
        <taxon>metagenomes</taxon>
        <taxon>ecological metagenomes</taxon>
    </lineage>
</organism>
<dbReference type="EMBL" id="LAZR01008675">
    <property type="protein sequence ID" value="KKM77230.1"/>
    <property type="molecule type" value="Genomic_DNA"/>
</dbReference>
<comment type="caution">
    <text evidence="1">The sequence shown here is derived from an EMBL/GenBank/DDBJ whole genome shotgun (WGS) entry which is preliminary data.</text>
</comment>
<gene>
    <name evidence="1" type="ORF">LCGC14_1372220</name>
</gene>